<dbReference type="Proteomes" id="UP000608890">
    <property type="component" value="Unassembled WGS sequence"/>
</dbReference>
<sequence>MVRERDRQDDSEVEEVKVQALSDLVRALARADWDTAETLVAELGRSGWVGGLQVIGAAFTLAVNRHFAPGTTPTDVAAWVSSTRARYADGDSLPGLEMEGLIRAALGEPELVDNIPAETMLAAEVFVLGQLLQEKKLTPAELDEFVAEAEEVAAEYM</sequence>
<dbReference type="AlphaFoldDB" id="A0A917X3R6"/>
<evidence type="ECO:0000313" key="1">
    <source>
        <dbReference type="EMBL" id="GGM61789.1"/>
    </source>
</evidence>
<gene>
    <name evidence="1" type="ORF">GCM10011608_53650</name>
</gene>
<comment type="caution">
    <text evidence="1">The sequence shown here is derived from an EMBL/GenBank/DDBJ whole genome shotgun (WGS) entry which is preliminary data.</text>
</comment>
<keyword evidence="2" id="KW-1185">Reference proteome</keyword>
<evidence type="ECO:0000313" key="2">
    <source>
        <dbReference type="Proteomes" id="UP000608890"/>
    </source>
</evidence>
<reference evidence="1" key="2">
    <citation type="submission" date="2020-09" db="EMBL/GenBank/DDBJ databases">
        <authorList>
            <person name="Sun Q."/>
            <person name="Zhou Y."/>
        </authorList>
    </citation>
    <scope>NUCLEOTIDE SEQUENCE</scope>
    <source>
        <strain evidence="1">CGMCC 4.7312</strain>
    </source>
</reference>
<protein>
    <submittedName>
        <fullName evidence="1">Uncharacterized protein</fullName>
    </submittedName>
</protein>
<accession>A0A917X3R6</accession>
<organism evidence="1 2">
    <name type="scientific">Micromonospora sonchi</name>
    <dbReference type="NCBI Taxonomy" id="1763543"/>
    <lineage>
        <taxon>Bacteria</taxon>
        <taxon>Bacillati</taxon>
        <taxon>Actinomycetota</taxon>
        <taxon>Actinomycetes</taxon>
        <taxon>Micromonosporales</taxon>
        <taxon>Micromonosporaceae</taxon>
        <taxon>Micromonospora</taxon>
    </lineage>
</organism>
<dbReference type="EMBL" id="BMNB01000036">
    <property type="protein sequence ID" value="GGM61789.1"/>
    <property type="molecule type" value="Genomic_DNA"/>
</dbReference>
<proteinExistence type="predicted"/>
<reference evidence="1" key="1">
    <citation type="journal article" date="2014" name="Int. J. Syst. Evol. Microbiol.">
        <title>Complete genome sequence of Corynebacterium casei LMG S-19264T (=DSM 44701T), isolated from a smear-ripened cheese.</title>
        <authorList>
            <consortium name="US DOE Joint Genome Institute (JGI-PGF)"/>
            <person name="Walter F."/>
            <person name="Albersmeier A."/>
            <person name="Kalinowski J."/>
            <person name="Ruckert C."/>
        </authorList>
    </citation>
    <scope>NUCLEOTIDE SEQUENCE</scope>
    <source>
        <strain evidence="1">CGMCC 4.7312</strain>
    </source>
</reference>
<name>A0A917X3R6_9ACTN</name>